<accession>A0ABP0JNM3</accession>
<feature type="signal peptide" evidence="2">
    <location>
        <begin position="1"/>
        <end position="30"/>
    </location>
</feature>
<evidence type="ECO:0000256" key="1">
    <source>
        <dbReference type="SAM" id="Phobius"/>
    </source>
</evidence>
<dbReference type="PANTHER" id="PTHR37049">
    <property type="entry name" value="PEPTIDASE S41 FAMILY PROTEIN"/>
    <property type="match status" value="1"/>
</dbReference>
<sequence length="953" mass="106300">MDFRERVTPPHCRLQLWFALVGFLIPWSQAGKPCELRPEQFRSSLVLQGVQFDGAYALSLHEGLDCLREITTPRGPVNQSLNAIADFYEQFYAFRYICIDPPASSQSQAAPFDFGVYGSPRGGGSSAKDAKIDIVGELRSLAASLPENPGIDQWFLRSNSLFTRLRDAHVDWRNGGTKADTVLNQFIFILQNDATTSPVRMEVSARSAAAVDGFADPRFSCDGMEIESIDGMKPMQWLQLHVLENPAFHYAYKSLGSRANRMLKSARVGFAWLGSRVGDVSSLTPSVEVRFKNGQTTTWSWTWLLLTRSLNACKKYDVNCVLDLLKGPLKAAGTLHQNAVEALGQLQKAHQHDELVNAAPELPDDEMMKLLKEDTGLRSFLKIPEERIPGTQAHYGAMLESRPALDEASFPRRWLLDPALSPLGATYGYYQLQRDESGELFAVVKLTRFYLTEDESAGFQVQSQFTAFWRELVQTSKDHSVSRLLVDLSGNPGGFVDFAYLFVRALHPLLQFAEVCNEYDRPVGSLFHAWKHVNVTPLVNFLKTVAPAEKRVEELSEEKKEHLTQILHAVTKACIAMDVLSYDDYMMIQSAIDTLDMGEMDAYTLQETVQVLSDSAASFGNPFTLFLMAFSDTGQPFDPFGAMRKRRRGGKEDVELTAKFRVEDCVSVYTQEFVDALANVHHPFSEILFVSDGLCGSSCDTASRTAYMLSKKIEHQLEHDARSSSQMSSPPSVRFMTFGGLGGSADDAKRSLSATAYPGGNVMSSAMGLLYNPIFSAAALGYLAAAWAGLEKMKAEIHVFRERVPQYPYYWEKLPKYPQSEIYQNALGPDALPSEYYFFPTDLFLPEWYADVQGMPGEWNETELKRLHLDAAKGFGSQPNLRSAWSNRLADAVEDLAGSWQSNQRKSISLQNWLGVAGLCLVLLALATTSFSWRRPRRQISECSDSESSASSA</sequence>
<keyword evidence="1" id="KW-1133">Transmembrane helix</keyword>
<keyword evidence="1" id="KW-0812">Transmembrane</keyword>
<comment type="caution">
    <text evidence="3">The sequence shown here is derived from an EMBL/GenBank/DDBJ whole genome shotgun (WGS) entry which is preliminary data.</text>
</comment>
<proteinExistence type="predicted"/>
<dbReference type="Proteomes" id="UP001642464">
    <property type="component" value="Unassembled WGS sequence"/>
</dbReference>
<keyword evidence="2" id="KW-0732">Signal</keyword>
<protein>
    <submittedName>
        <fullName evidence="3">SHSP domain-containing protein</fullName>
    </submittedName>
</protein>
<dbReference type="InterPro" id="IPR052766">
    <property type="entry name" value="S41A_metabolite_peptidase"/>
</dbReference>
<dbReference type="EMBL" id="CAXAMM010008002">
    <property type="protein sequence ID" value="CAK9016031.1"/>
    <property type="molecule type" value="Genomic_DNA"/>
</dbReference>
<feature type="transmembrane region" description="Helical" evidence="1">
    <location>
        <begin position="913"/>
        <end position="933"/>
    </location>
</feature>
<evidence type="ECO:0000313" key="4">
    <source>
        <dbReference type="Proteomes" id="UP001642464"/>
    </source>
</evidence>
<name>A0ABP0JNM3_9DINO</name>
<organism evidence="3 4">
    <name type="scientific">Durusdinium trenchii</name>
    <dbReference type="NCBI Taxonomy" id="1381693"/>
    <lineage>
        <taxon>Eukaryota</taxon>
        <taxon>Sar</taxon>
        <taxon>Alveolata</taxon>
        <taxon>Dinophyceae</taxon>
        <taxon>Suessiales</taxon>
        <taxon>Symbiodiniaceae</taxon>
        <taxon>Durusdinium</taxon>
    </lineage>
</organism>
<gene>
    <name evidence="3" type="ORF">SCF082_LOCUS13007</name>
</gene>
<evidence type="ECO:0000313" key="3">
    <source>
        <dbReference type="EMBL" id="CAK9016031.1"/>
    </source>
</evidence>
<keyword evidence="1" id="KW-0472">Membrane</keyword>
<evidence type="ECO:0000256" key="2">
    <source>
        <dbReference type="SAM" id="SignalP"/>
    </source>
</evidence>
<reference evidence="3 4" key="1">
    <citation type="submission" date="2024-02" db="EMBL/GenBank/DDBJ databases">
        <authorList>
            <person name="Chen Y."/>
            <person name="Shah S."/>
            <person name="Dougan E. K."/>
            <person name="Thang M."/>
            <person name="Chan C."/>
        </authorList>
    </citation>
    <scope>NUCLEOTIDE SEQUENCE [LARGE SCALE GENOMIC DNA]</scope>
</reference>
<dbReference type="PANTHER" id="PTHR37049:SF4">
    <property type="entry name" value="RHODANESE DOMAIN-CONTAINING PROTEIN"/>
    <property type="match status" value="1"/>
</dbReference>
<feature type="chain" id="PRO_5046255659" evidence="2">
    <location>
        <begin position="31"/>
        <end position="953"/>
    </location>
</feature>
<keyword evidence="4" id="KW-1185">Reference proteome</keyword>